<sequence>MCEMFTSYRSTEPMWFRYIRILFASSFMIAILSNIYFNLKKINYEGSLVINFEVFEGWEINMDICTGIPITNGIIITGPSKTTINKLTPNCQNVNLLYNLVDDEPTWLNITSNPNSLMSPLSPLSIPNNLLLTFNSYKFNSHDKSYTYDIDSEMDFILEPSQYTLYFGQIWFITFKPIITDEYLVRRLYLNTLIRQLPVELKPNEIRIRISPRTIPVYARSEKIVLYNFIDFITDIGGYIGAITGLFYLIFGAMKQKPWGFAQSHIFNCSLCRRSLKRSIARKYMSSAGIPLVERVDKRPEGSSLEKRLQIVEDLLQEYYLDTSFLKKVNQERIKNEKILRQYEEIRRRHADNSDIELDDFNLD</sequence>
<dbReference type="Proteomes" id="UP000265703">
    <property type="component" value="Unassembled WGS sequence"/>
</dbReference>
<dbReference type="OrthoDB" id="2403806at2759"/>
<keyword evidence="3" id="KW-1185">Reference proteome</keyword>
<comment type="caution">
    <text evidence="2">The sequence shown here is derived from an EMBL/GenBank/DDBJ whole genome shotgun (WGS) entry which is preliminary data.</text>
</comment>
<feature type="transmembrane region" description="Helical" evidence="1">
    <location>
        <begin position="236"/>
        <end position="254"/>
    </location>
</feature>
<dbReference type="EMBL" id="QKYT01000799">
    <property type="protein sequence ID" value="RIA81431.1"/>
    <property type="molecule type" value="Genomic_DNA"/>
</dbReference>
<accession>A0A397SF98</accession>
<keyword evidence="1" id="KW-0812">Transmembrane</keyword>
<reference evidence="2 3" key="1">
    <citation type="submission" date="2018-06" db="EMBL/GenBank/DDBJ databases">
        <title>Comparative genomics reveals the genomic features of Rhizophagus irregularis, R. cerebriforme, R. diaphanum and Gigaspora rosea, and their symbiotic lifestyle signature.</title>
        <authorList>
            <person name="Morin E."/>
            <person name="San Clemente H."/>
            <person name="Chen E.C.H."/>
            <person name="De La Providencia I."/>
            <person name="Hainaut M."/>
            <person name="Kuo A."/>
            <person name="Kohler A."/>
            <person name="Murat C."/>
            <person name="Tang N."/>
            <person name="Roy S."/>
            <person name="Loubradou J."/>
            <person name="Henrissat B."/>
            <person name="Grigoriev I.V."/>
            <person name="Corradi N."/>
            <person name="Roux C."/>
            <person name="Martin F.M."/>
        </authorList>
    </citation>
    <scope>NUCLEOTIDE SEQUENCE [LARGE SCALE GENOMIC DNA]</scope>
    <source>
        <strain evidence="2 3">DAOM 227022</strain>
    </source>
</reference>
<organism evidence="2 3">
    <name type="scientific">Glomus cerebriforme</name>
    <dbReference type="NCBI Taxonomy" id="658196"/>
    <lineage>
        <taxon>Eukaryota</taxon>
        <taxon>Fungi</taxon>
        <taxon>Fungi incertae sedis</taxon>
        <taxon>Mucoromycota</taxon>
        <taxon>Glomeromycotina</taxon>
        <taxon>Glomeromycetes</taxon>
        <taxon>Glomerales</taxon>
        <taxon>Glomeraceae</taxon>
        <taxon>Glomus</taxon>
    </lineage>
</organism>
<protein>
    <submittedName>
        <fullName evidence="2">Uncharacterized protein</fullName>
    </submittedName>
</protein>
<gene>
    <name evidence="2" type="ORF">C1645_744522</name>
</gene>
<keyword evidence="1" id="KW-1133">Transmembrane helix</keyword>
<evidence type="ECO:0000256" key="1">
    <source>
        <dbReference type="SAM" id="Phobius"/>
    </source>
</evidence>
<evidence type="ECO:0000313" key="2">
    <source>
        <dbReference type="EMBL" id="RIA81431.1"/>
    </source>
</evidence>
<evidence type="ECO:0000313" key="3">
    <source>
        <dbReference type="Proteomes" id="UP000265703"/>
    </source>
</evidence>
<dbReference type="AlphaFoldDB" id="A0A397SF98"/>
<name>A0A397SF98_9GLOM</name>
<keyword evidence="1" id="KW-0472">Membrane</keyword>
<proteinExistence type="predicted"/>
<feature type="transmembrane region" description="Helical" evidence="1">
    <location>
        <begin position="21"/>
        <end position="39"/>
    </location>
</feature>